<gene>
    <name evidence="1" type="ORF">B5G17_03930</name>
</gene>
<name>A0A1Y3V4R3_BACUN</name>
<accession>A0A1Y3V4R3</accession>
<dbReference type="EMBL" id="NFHS01000002">
    <property type="protein sequence ID" value="OUN56092.1"/>
    <property type="molecule type" value="Genomic_DNA"/>
</dbReference>
<reference evidence="2" key="1">
    <citation type="submission" date="2017-04" db="EMBL/GenBank/DDBJ databases">
        <title>Function of individual gut microbiota members based on whole genome sequencing of pure cultures obtained from chicken caecum.</title>
        <authorList>
            <person name="Medvecky M."/>
            <person name="Cejkova D."/>
            <person name="Polansky O."/>
            <person name="Karasova D."/>
            <person name="Kubasova T."/>
            <person name="Cizek A."/>
            <person name="Rychlik I."/>
        </authorList>
    </citation>
    <scope>NUCLEOTIDE SEQUENCE [LARGE SCALE GENOMIC DNA]</scope>
    <source>
        <strain evidence="2">An67</strain>
    </source>
</reference>
<organism evidence="1 2">
    <name type="scientific">Bacteroides uniformis</name>
    <dbReference type="NCBI Taxonomy" id="820"/>
    <lineage>
        <taxon>Bacteria</taxon>
        <taxon>Pseudomonadati</taxon>
        <taxon>Bacteroidota</taxon>
        <taxon>Bacteroidia</taxon>
        <taxon>Bacteroidales</taxon>
        <taxon>Bacteroidaceae</taxon>
        <taxon>Bacteroides</taxon>
    </lineage>
</organism>
<dbReference type="Proteomes" id="UP000196329">
    <property type="component" value="Unassembled WGS sequence"/>
</dbReference>
<evidence type="ECO:0000313" key="1">
    <source>
        <dbReference type="EMBL" id="OUN56092.1"/>
    </source>
</evidence>
<protein>
    <submittedName>
        <fullName evidence="1">Uncharacterized protein</fullName>
    </submittedName>
</protein>
<evidence type="ECO:0000313" key="2">
    <source>
        <dbReference type="Proteomes" id="UP000196329"/>
    </source>
</evidence>
<sequence>MYYSLSQELYGRLNMFDSASYRCKLHDIVTYRTTGVFLQMYKQGYPKAQRLDIIHKMIHDRYNMWPSEYKDEKRKISFYEILFKTVPSACIIDLVMKLLKTIHLY</sequence>
<proteinExistence type="predicted"/>
<comment type="caution">
    <text evidence="1">The sequence shown here is derived from an EMBL/GenBank/DDBJ whole genome shotgun (WGS) entry which is preliminary data.</text>
</comment>
<dbReference type="AlphaFoldDB" id="A0A1Y3V4R3"/>